<reference evidence="4 5" key="1">
    <citation type="submission" date="2021-03" db="EMBL/GenBank/DDBJ databases">
        <title>Antimicrobial resistance genes in bacteria isolated from Japanese honey, and their potential for conferring macrolide and lincosamide resistance in the American foulbrood pathogen Paenibacillus larvae.</title>
        <authorList>
            <person name="Okamoto M."/>
            <person name="Kumagai M."/>
            <person name="Kanamori H."/>
            <person name="Takamatsu D."/>
        </authorList>
    </citation>
    <scope>NUCLEOTIDE SEQUENCE [LARGE SCALE GENOMIC DNA]</scope>
    <source>
        <strain evidence="4 5">J41TS12</strain>
    </source>
</reference>
<protein>
    <submittedName>
        <fullName evidence="4">RNA chaperone Hfq</fullName>
    </submittedName>
</protein>
<dbReference type="GO" id="GO:0006355">
    <property type="term" value="P:regulation of DNA-templated transcription"/>
    <property type="evidence" value="ECO:0007669"/>
    <property type="project" value="InterPro"/>
</dbReference>
<evidence type="ECO:0000256" key="1">
    <source>
        <dbReference type="ARBA" id="ARBA00022884"/>
    </source>
</evidence>
<comment type="caution">
    <text evidence="4">The sequence shown here is derived from an EMBL/GenBank/DDBJ whole genome shotgun (WGS) entry which is preliminary data.</text>
</comment>
<dbReference type="Proteomes" id="UP000681162">
    <property type="component" value="Unassembled WGS sequence"/>
</dbReference>
<dbReference type="InterPro" id="IPR005001">
    <property type="entry name" value="Hfq"/>
</dbReference>
<dbReference type="GO" id="GO:0043487">
    <property type="term" value="P:regulation of RNA stability"/>
    <property type="evidence" value="ECO:0007669"/>
    <property type="project" value="TreeGrafter"/>
</dbReference>
<dbReference type="CDD" id="cd01716">
    <property type="entry name" value="Hfq"/>
    <property type="match status" value="1"/>
</dbReference>
<dbReference type="InterPro" id="IPR010920">
    <property type="entry name" value="LSM_dom_sf"/>
</dbReference>
<dbReference type="Gene3D" id="2.30.30.100">
    <property type="match status" value="1"/>
</dbReference>
<keyword evidence="5" id="KW-1185">Reference proteome</keyword>
<dbReference type="PANTHER" id="PTHR34772:SF1">
    <property type="entry name" value="RNA-BINDING PROTEIN HFQ"/>
    <property type="match status" value="1"/>
</dbReference>
<dbReference type="GO" id="GO:0003723">
    <property type="term" value="F:RNA binding"/>
    <property type="evidence" value="ECO:0007669"/>
    <property type="project" value="UniProtKB-KW"/>
</dbReference>
<dbReference type="PANTHER" id="PTHR34772">
    <property type="entry name" value="RNA-BINDING PROTEIN HFQ"/>
    <property type="match status" value="1"/>
</dbReference>
<dbReference type="GO" id="GO:0045974">
    <property type="term" value="P:regulation of translation, ncRNA-mediated"/>
    <property type="evidence" value="ECO:0007669"/>
    <property type="project" value="TreeGrafter"/>
</dbReference>
<feature type="domain" description="Sm" evidence="3">
    <location>
        <begin position="15"/>
        <end position="74"/>
    </location>
</feature>
<dbReference type="InterPro" id="IPR047575">
    <property type="entry name" value="Sm"/>
</dbReference>
<evidence type="ECO:0000313" key="5">
    <source>
        <dbReference type="Proteomes" id="UP000681162"/>
    </source>
</evidence>
<dbReference type="GO" id="GO:0005829">
    <property type="term" value="C:cytosol"/>
    <property type="evidence" value="ECO:0007669"/>
    <property type="project" value="TreeGrafter"/>
</dbReference>
<evidence type="ECO:0000256" key="2">
    <source>
        <dbReference type="ARBA" id="ARBA00023016"/>
    </source>
</evidence>
<dbReference type="NCBIfam" id="TIGR02383">
    <property type="entry name" value="Hfq"/>
    <property type="match status" value="1"/>
</dbReference>
<dbReference type="RefSeq" id="WP_212939703.1">
    <property type="nucleotide sequence ID" value="NZ_BORR01000007.1"/>
</dbReference>
<evidence type="ECO:0000259" key="3">
    <source>
        <dbReference type="PROSITE" id="PS52002"/>
    </source>
</evidence>
<dbReference type="SUPFAM" id="SSF50182">
    <property type="entry name" value="Sm-like ribonucleoproteins"/>
    <property type="match status" value="1"/>
</dbReference>
<accession>A0A919XV49</accession>
<keyword evidence="1" id="KW-0694">RNA-binding</keyword>
<gene>
    <name evidence="4" type="primary">hfq</name>
    <name evidence="4" type="ORF">J41TS12_23010</name>
</gene>
<sequence>MTNNENEKKNELGQESQLYDLRKKQLECTIITTNGVPVKGVIEAYDRFVVLVRTSAGKQSLIYKHAISTILANK</sequence>
<keyword evidence="2" id="KW-0346">Stress response</keyword>
<dbReference type="Pfam" id="PF17209">
    <property type="entry name" value="Hfq"/>
    <property type="match status" value="1"/>
</dbReference>
<name>A0A919XV49_9BACL</name>
<organism evidence="4 5">
    <name type="scientific">Paenibacillus antibioticophila</name>
    <dbReference type="NCBI Taxonomy" id="1274374"/>
    <lineage>
        <taxon>Bacteria</taxon>
        <taxon>Bacillati</taxon>
        <taxon>Bacillota</taxon>
        <taxon>Bacilli</taxon>
        <taxon>Bacillales</taxon>
        <taxon>Paenibacillaceae</taxon>
        <taxon>Paenibacillus</taxon>
    </lineage>
</organism>
<proteinExistence type="predicted"/>
<dbReference type="EMBL" id="BORR01000007">
    <property type="protein sequence ID" value="GIO37440.1"/>
    <property type="molecule type" value="Genomic_DNA"/>
</dbReference>
<evidence type="ECO:0000313" key="4">
    <source>
        <dbReference type="EMBL" id="GIO37440.1"/>
    </source>
</evidence>
<dbReference type="AlphaFoldDB" id="A0A919XV49"/>
<dbReference type="PROSITE" id="PS52002">
    <property type="entry name" value="SM"/>
    <property type="match status" value="1"/>
</dbReference>